<keyword evidence="4" id="KW-0288">FMN</keyword>
<comment type="cofactor">
    <cofactor evidence="1">
        <name>FMN</name>
        <dbReference type="ChEBI" id="CHEBI:58210"/>
    </cofactor>
</comment>
<dbReference type="InterPro" id="IPR029479">
    <property type="entry name" value="Nitroreductase"/>
</dbReference>
<dbReference type="PANTHER" id="PTHR43673:SF2">
    <property type="entry name" value="NITROREDUCTASE"/>
    <property type="match status" value="1"/>
</dbReference>
<dbReference type="Gene3D" id="3.40.109.10">
    <property type="entry name" value="NADH Oxidase"/>
    <property type="match status" value="1"/>
</dbReference>
<evidence type="ECO:0000256" key="4">
    <source>
        <dbReference type="ARBA" id="ARBA00022643"/>
    </source>
</evidence>
<evidence type="ECO:0000256" key="5">
    <source>
        <dbReference type="ARBA" id="ARBA00022857"/>
    </source>
</evidence>
<proteinExistence type="inferred from homology"/>
<organism evidence="8 9">
    <name type="scientific">Agrobacterium genomosp. 2 str. CFBP 5494</name>
    <dbReference type="NCBI Taxonomy" id="1183436"/>
    <lineage>
        <taxon>Bacteria</taxon>
        <taxon>Pseudomonadati</taxon>
        <taxon>Pseudomonadota</taxon>
        <taxon>Alphaproteobacteria</taxon>
        <taxon>Hyphomicrobiales</taxon>
        <taxon>Rhizobiaceae</taxon>
        <taxon>Rhizobium/Agrobacterium group</taxon>
        <taxon>Agrobacterium</taxon>
        <taxon>Agrobacterium tumefaciens complex</taxon>
    </lineage>
</organism>
<evidence type="ECO:0000259" key="7">
    <source>
        <dbReference type="Pfam" id="PF00881"/>
    </source>
</evidence>
<comment type="similarity">
    <text evidence="2">Belongs to the nitroreductase family.</text>
</comment>
<dbReference type="AlphaFoldDB" id="A0A9W5B3G9"/>
<evidence type="ECO:0000313" key="8">
    <source>
        <dbReference type="EMBL" id="CUW95859.1"/>
    </source>
</evidence>
<dbReference type="Pfam" id="PF00881">
    <property type="entry name" value="Nitroreductase"/>
    <property type="match status" value="1"/>
</dbReference>
<evidence type="ECO:0000256" key="6">
    <source>
        <dbReference type="ARBA" id="ARBA00023002"/>
    </source>
</evidence>
<feature type="domain" description="Nitroreductase" evidence="7">
    <location>
        <begin position="69"/>
        <end position="246"/>
    </location>
</feature>
<sequence length="271" mass="30652">MYRGHAKKFSPLIISFPNFFVGYPTVPACACRPGSYVRRATKRSAHPAVKGQGGLVLPGKTNMLIEKLNWRYATKKMDPSKTVSEDKVERIVEAARLAPTSSGLQPFEVIVVTDPEVRAKIREIAWNQAQVTEGSHLLVFAAWDNYTEERINHMFDLVNEERGIKNEGWEAYRQMLLNTYPQRDQQVNFEHAARQAYIGFGMAVAQAAFEGVDSTPMEGFDPAKLDEILGLREKGLRSVTILPLGYRQPEGDWLVNLKKVRRPAEEFVSRV</sequence>
<evidence type="ECO:0000256" key="3">
    <source>
        <dbReference type="ARBA" id="ARBA00022630"/>
    </source>
</evidence>
<keyword evidence="9" id="KW-1185">Reference proteome</keyword>
<keyword evidence="3" id="KW-0285">Flavoprotein</keyword>
<evidence type="ECO:0000256" key="2">
    <source>
        <dbReference type="ARBA" id="ARBA00007118"/>
    </source>
</evidence>
<reference evidence="8 9" key="1">
    <citation type="submission" date="2016-01" db="EMBL/GenBank/DDBJ databases">
        <authorList>
            <person name="Regsiter A."/>
            <person name="william w."/>
        </authorList>
    </citation>
    <scope>NUCLEOTIDE SEQUENCE [LARGE SCALE GENOMIC DNA]</scope>
    <source>
        <strain evidence="8 9">CFBP 5494</strain>
    </source>
</reference>
<dbReference type="GO" id="GO:0016491">
    <property type="term" value="F:oxidoreductase activity"/>
    <property type="evidence" value="ECO:0007669"/>
    <property type="project" value="UniProtKB-KW"/>
</dbReference>
<dbReference type="InterPro" id="IPR000415">
    <property type="entry name" value="Nitroreductase-like"/>
</dbReference>
<dbReference type="InterPro" id="IPR033878">
    <property type="entry name" value="NfsB-like"/>
</dbReference>
<gene>
    <name evidence="8" type="ORF">AGR2A_Lc160050</name>
</gene>
<keyword evidence="5" id="KW-0521">NADP</keyword>
<dbReference type="SUPFAM" id="SSF55469">
    <property type="entry name" value="FMN-dependent nitroreductase-like"/>
    <property type="match status" value="1"/>
</dbReference>
<keyword evidence="6" id="KW-0560">Oxidoreductase</keyword>
<dbReference type="PANTHER" id="PTHR43673">
    <property type="entry name" value="NAD(P)H NITROREDUCTASE YDGI-RELATED"/>
    <property type="match status" value="1"/>
</dbReference>
<dbReference type="EMBL" id="FBVY01000028">
    <property type="protein sequence ID" value="CUW95859.1"/>
    <property type="molecule type" value="Genomic_DNA"/>
</dbReference>
<protein>
    <submittedName>
        <fullName evidence="8">Nitroreductase (Modular protein)</fullName>
    </submittedName>
</protein>
<evidence type="ECO:0000256" key="1">
    <source>
        <dbReference type="ARBA" id="ARBA00001917"/>
    </source>
</evidence>
<evidence type="ECO:0000313" key="9">
    <source>
        <dbReference type="Proteomes" id="UP000191933"/>
    </source>
</evidence>
<dbReference type="CDD" id="cd02149">
    <property type="entry name" value="NfsB-like"/>
    <property type="match status" value="1"/>
</dbReference>
<accession>A0A9W5B3G9</accession>
<name>A0A9W5B3G9_9HYPH</name>
<comment type="caution">
    <text evidence="8">The sequence shown here is derived from an EMBL/GenBank/DDBJ whole genome shotgun (WGS) entry which is preliminary data.</text>
</comment>
<dbReference type="Proteomes" id="UP000191933">
    <property type="component" value="Unassembled WGS sequence"/>
</dbReference>